<dbReference type="GO" id="GO:0047372">
    <property type="term" value="F:monoacylglycerol lipase activity"/>
    <property type="evidence" value="ECO:0000318"/>
    <property type="project" value="GO_Central"/>
</dbReference>
<evidence type="ECO:0000313" key="8">
    <source>
        <dbReference type="EnsemblPlants" id="Pp3c3_32160V3.1"/>
    </source>
</evidence>
<comment type="function">
    <text evidence="4">Lipolytic acyl hydrolase (LAH).</text>
</comment>
<dbReference type="PROSITE" id="PS51635">
    <property type="entry name" value="PNPLA"/>
    <property type="match status" value="1"/>
</dbReference>
<dbReference type="EnsemblPlants" id="Pp3c3_32160V3.1">
    <property type="protein sequence ID" value="Pp3c3_32160V3.1"/>
    <property type="gene ID" value="Pp3c3_32160"/>
</dbReference>
<dbReference type="PANTHER" id="PTHR32176:SF92">
    <property type="entry name" value="XYLOSE ISOMERASE"/>
    <property type="match status" value="1"/>
</dbReference>
<feature type="compositionally biased region" description="Low complexity" evidence="5">
    <location>
        <begin position="601"/>
        <end position="632"/>
    </location>
</feature>
<feature type="region of interest" description="Disordered" evidence="5">
    <location>
        <begin position="666"/>
        <end position="712"/>
    </location>
</feature>
<name>A0A2K1KWU6_PHYPA</name>
<feature type="short sequence motif" description="GXGXXG" evidence="3">
    <location>
        <begin position="24"/>
        <end position="29"/>
    </location>
</feature>
<feature type="domain" description="PNPLA" evidence="6">
    <location>
        <begin position="20"/>
        <end position="232"/>
    </location>
</feature>
<proteinExistence type="inferred from homology"/>
<comment type="caution">
    <text evidence="3">Lacks conserved residue(s) required for the propagation of feature annotation.</text>
</comment>
<dbReference type="GeneID" id="112279463"/>
<dbReference type="InterPro" id="IPR002641">
    <property type="entry name" value="PNPLA_dom"/>
</dbReference>
<reference evidence="7 9" key="2">
    <citation type="journal article" date="2018" name="Plant J.">
        <title>The Physcomitrella patens chromosome-scale assembly reveals moss genome structure and evolution.</title>
        <authorList>
            <person name="Lang D."/>
            <person name="Ullrich K.K."/>
            <person name="Murat F."/>
            <person name="Fuchs J."/>
            <person name="Jenkins J."/>
            <person name="Haas F.B."/>
            <person name="Piednoel M."/>
            <person name="Gundlach H."/>
            <person name="Van Bel M."/>
            <person name="Meyberg R."/>
            <person name="Vives C."/>
            <person name="Morata J."/>
            <person name="Symeonidi A."/>
            <person name="Hiss M."/>
            <person name="Muchero W."/>
            <person name="Kamisugi Y."/>
            <person name="Saleh O."/>
            <person name="Blanc G."/>
            <person name="Decker E.L."/>
            <person name="van Gessel N."/>
            <person name="Grimwood J."/>
            <person name="Hayes R.D."/>
            <person name="Graham S.W."/>
            <person name="Gunter L.E."/>
            <person name="McDaniel S.F."/>
            <person name="Hoernstein S.N.W."/>
            <person name="Larsson A."/>
            <person name="Li F.W."/>
            <person name="Perroud P.F."/>
            <person name="Phillips J."/>
            <person name="Ranjan P."/>
            <person name="Rokshar D.S."/>
            <person name="Rothfels C.J."/>
            <person name="Schneider L."/>
            <person name="Shu S."/>
            <person name="Stevenson D.W."/>
            <person name="Thummler F."/>
            <person name="Tillich M."/>
            <person name="Villarreal Aguilar J.C."/>
            <person name="Widiez T."/>
            <person name="Wong G.K."/>
            <person name="Wymore A."/>
            <person name="Zhang Y."/>
            <person name="Zimmer A.D."/>
            <person name="Quatrano R.S."/>
            <person name="Mayer K.F.X."/>
            <person name="Goodstein D."/>
            <person name="Casacuberta J.M."/>
            <person name="Vandepoele K."/>
            <person name="Reski R."/>
            <person name="Cuming A.C."/>
            <person name="Tuskan G.A."/>
            <person name="Maumus F."/>
            <person name="Salse J."/>
            <person name="Schmutz J."/>
            <person name="Rensing S.A."/>
        </authorList>
    </citation>
    <scope>NUCLEOTIDE SEQUENCE [LARGE SCALE GENOMIC DNA]</scope>
    <source>
        <strain evidence="8 9">cv. Gransden 2004</strain>
    </source>
</reference>
<comment type="similarity">
    <text evidence="1 4">Belongs to the patatin family.</text>
</comment>
<dbReference type="Gramene" id="Pp3c3_32160V3.1">
    <property type="protein sequence ID" value="Pp3c3_32160V3.1"/>
    <property type="gene ID" value="Pp3c3_32160"/>
</dbReference>
<dbReference type="FunFam" id="3.40.1090.10:FF:000064">
    <property type="entry name" value="Patatin"/>
    <property type="match status" value="1"/>
</dbReference>
<keyword evidence="4" id="KW-0378">Hydrolase</keyword>
<dbReference type="AlphaFoldDB" id="A0A2K1KWU6"/>
<dbReference type="SUPFAM" id="SSF52151">
    <property type="entry name" value="FabD/lysophospholipase-like"/>
    <property type="match status" value="1"/>
</dbReference>
<evidence type="ECO:0000256" key="2">
    <source>
        <dbReference type="ARBA" id="ARBA00023098"/>
    </source>
</evidence>
<evidence type="ECO:0000259" key="6">
    <source>
        <dbReference type="PROSITE" id="PS51635"/>
    </source>
</evidence>
<feature type="compositionally biased region" description="Polar residues" evidence="5">
    <location>
        <begin position="587"/>
        <end position="600"/>
    </location>
</feature>
<gene>
    <name evidence="8" type="primary">LOC112279463</name>
    <name evidence="7" type="ORF">PHYPA_005257</name>
</gene>
<accession>A0A2K1KWU6</accession>
<comment type="domain">
    <text evidence="4">The nitrogen atoms of the two glycine residues in the GGXR motif define the oxyanion hole, and stabilize the oxyanion that forms during the nucleophilic attack by the catalytic serine during substrate cleavage.</text>
</comment>
<feature type="region of interest" description="Disordered" evidence="5">
    <location>
        <begin position="519"/>
        <end position="647"/>
    </location>
</feature>
<protein>
    <recommendedName>
        <fullName evidence="4">Patatin</fullName>
        <ecNumber evidence="4">3.1.1.-</ecNumber>
    </recommendedName>
</protein>
<dbReference type="GO" id="GO:0016042">
    <property type="term" value="P:lipid catabolic process"/>
    <property type="evidence" value="ECO:0007669"/>
    <property type="project" value="UniProtKB-KW"/>
</dbReference>
<reference evidence="8" key="3">
    <citation type="submission" date="2020-12" db="UniProtKB">
        <authorList>
            <consortium name="EnsemblPlants"/>
        </authorList>
    </citation>
    <scope>IDENTIFICATION</scope>
</reference>
<organism evidence="7">
    <name type="scientific">Physcomitrium patens</name>
    <name type="common">Spreading-leaved earth moss</name>
    <name type="synonym">Physcomitrella patens</name>
    <dbReference type="NCBI Taxonomy" id="3218"/>
    <lineage>
        <taxon>Eukaryota</taxon>
        <taxon>Viridiplantae</taxon>
        <taxon>Streptophyta</taxon>
        <taxon>Embryophyta</taxon>
        <taxon>Bryophyta</taxon>
        <taxon>Bryophytina</taxon>
        <taxon>Bryopsida</taxon>
        <taxon>Funariidae</taxon>
        <taxon>Funariales</taxon>
        <taxon>Funariaceae</taxon>
        <taxon>Physcomitrium</taxon>
    </lineage>
</organism>
<evidence type="ECO:0000256" key="3">
    <source>
        <dbReference type="PROSITE-ProRule" id="PRU01161"/>
    </source>
</evidence>
<dbReference type="Proteomes" id="UP000006727">
    <property type="component" value="Chromosome 3"/>
</dbReference>
<feature type="compositionally biased region" description="Polar residues" evidence="5">
    <location>
        <begin position="519"/>
        <end position="532"/>
    </location>
</feature>
<feature type="compositionally biased region" description="Low complexity" evidence="5">
    <location>
        <begin position="688"/>
        <end position="703"/>
    </location>
</feature>
<dbReference type="Gramene" id="Pp3c3_32160V3.2">
    <property type="protein sequence ID" value="Pp3c3_32160V3.2"/>
    <property type="gene ID" value="Pp3c3_32160"/>
</dbReference>
<dbReference type="Pfam" id="PF01734">
    <property type="entry name" value="Patatin"/>
    <property type="match status" value="1"/>
</dbReference>
<dbReference type="EMBL" id="ABEU02000003">
    <property type="protein sequence ID" value="PNR58262.1"/>
    <property type="molecule type" value="Genomic_DNA"/>
</dbReference>
<dbReference type="EC" id="3.1.1.-" evidence="4"/>
<dbReference type="PANTHER" id="PTHR32176">
    <property type="entry name" value="XYLOSE ISOMERASE"/>
    <property type="match status" value="1"/>
</dbReference>
<feature type="compositionally biased region" description="Polar residues" evidence="5">
    <location>
        <begin position="666"/>
        <end position="687"/>
    </location>
</feature>
<feature type="compositionally biased region" description="Low complexity" evidence="5">
    <location>
        <begin position="536"/>
        <end position="559"/>
    </location>
</feature>
<keyword evidence="2 4" id="KW-0443">Lipid metabolism</keyword>
<evidence type="ECO:0000256" key="4">
    <source>
        <dbReference type="RuleBase" id="RU361262"/>
    </source>
</evidence>
<feature type="region of interest" description="Disordered" evidence="5">
    <location>
        <begin position="419"/>
        <end position="452"/>
    </location>
</feature>
<evidence type="ECO:0000256" key="5">
    <source>
        <dbReference type="SAM" id="MobiDB-lite"/>
    </source>
</evidence>
<keyword evidence="9" id="KW-1185">Reference proteome</keyword>
<reference evidence="7 9" key="1">
    <citation type="journal article" date="2008" name="Science">
        <title>The Physcomitrella genome reveals evolutionary insights into the conquest of land by plants.</title>
        <authorList>
            <person name="Rensing S."/>
            <person name="Lang D."/>
            <person name="Zimmer A."/>
            <person name="Terry A."/>
            <person name="Salamov A."/>
            <person name="Shapiro H."/>
            <person name="Nishiyama T."/>
            <person name="Perroud P.-F."/>
            <person name="Lindquist E."/>
            <person name="Kamisugi Y."/>
            <person name="Tanahashi T."/>
            <person name="Sakakibara K."/>
            <person name="Fujita T."/>
            <person name="Oishi K."/>
            <person name="Shin-I T."/>
            <person name="Kuroki Y."/>
            <person name="Toyoda A."/>
            <person name="Suzuki Y."/>
            <person name="Hashimoto A."/>
            <person name="Yamaguchi K."/>
            <person name="Sugano A."/>
            <person name="Kohara Y."/>
            <person name="Fujiyama A."/>
            <person name="Anterola A."/>
            <person name="Aoki S."/>
            <person name="Ashton N."/>
            <person name="Barbazuk W.B."/>
            <person name="Barker E."/>
            <person name="Bennetzen J."/>
            <person name="Bezanilla M."/>
            <person name="Blankenship R."/>
            <person name="Cho S.H."/>
            <person name="Dutcher S."/>
            <person name="Estelle M."/>
            <person name="Fawcett J.A."/>
            <person name="Gundlach H."/>
            <person name="Hanada K."/>
            <person name="Heyl A."/>
            <person name="Hicks K.A."/>
            <person name="Hugh J."/>
            <person name="Lohr M."/>
            <person name="Mayer K."/>
            <person name="Melkozernov A."/>
            <person name="Murata T."/>
            <person name="Nelson D."/>
            <person name="Pils B."/>
            <person name="Prigge M."/>
            <person name="Reiss B."/>
            <person name="Renner T."/>
            <person name="Rombauts S."/>
            <person name="Rushton P."/>
            <person name="Sanderfoot A."/>
            <person name="Schween G."/>
            <person name="Shiu S.-H."/>
            <person name="Stueber K."/>
            <person name="Theodoulou F.L."/>
            <person name="Tu H."/>
            <person name="Van de Peer Y."/>
            <person name="Verrier P.J."/>
            <person name="Waters E."/>
            <person name="Wood A."/>
            <person name="Yang L."/>
            <person name="Cove D."/>
            <person name="Cuming A."/>
            <person name="Hasebe M."/>
            <person name="Lucas S."/>
            <person name="Mishler D.B."/>
            <person name="Reski R."/>
            <person name="Grigoriev I."/>
            <person name="Quatrano R.S."/>
            <person name="Boore J.L."/>
        </authorList>
    </citation>
    <scope>NUCLEOTIDE SEQUENCE [LARGE SCALE GENOMIC DNA]</scope>
    <source>
        <strain evidence="8 9">cv. Gransden 2004</strain>
    </source>
</reference>
<sequence length="723" mass="79390">MPGFVAHRPAGQFGKRLTILSVDGGGVRGLISATVLAELEGQLQRLDGPEARLVDYFDVISGTNFGGLITSMISSPRAEGSNRPLFTAREVVQFFQTHAYEIFPQGRDPSGQTRRNFMALKGPKYFSRGLRHLLDQVFESDPLLDRALTSVIIPAFDTKLQQPILFSSWQARRDPLENPPIKTVCCGTTAVPTHFPPIHFTLTDTSREPNQTREFNLINGEVAVHNPAYVAIAQAIKESHADGTVAKRVDCSNLNNILVLSLGTGQHTMGYDATNVAKWGTVEWLDNNGEARLVDTVFNAKGDMVDYSLSILFQSQHCASNYLRIQADNLNGPLASLNDTSESNLRNLTAAANRLLDEPASDRDYQTGKVHPDLCKTNREALKRFAGWLSAERNTRFAAEPPPAPVKRAPPPVVMESPLEAARPQTAEEKPSEELAAPAAEEIKPKPPVAAATEGQVLAPKVKSKPIDEGITVTKKERKANAYVIFPYVPRAAYFDESVNTQRVNTSYVPYSEPAYRATYSNDHTSSYNSGRRTSHNPTSRNPSSRNSSYSSSSYDTSNRVPSYIPSLFDDTYRRSPYRPVSDDHTYSTSYPDSSYETPFSSYSRPSSYGYSQAHQSYGGSSSSSHTSSRGSHSLDPRYDSSAYRPSYAPNTAVTASACERPSYESKSTSFAATPEPTQRASYGNTHSSSSSSYSLPPYRNSSWAGTDASGSRAVPDLFRFFS</sequence>
<dbReference type="RefSeq" id="XP_024369689.1">
    <property type="nucleotide sequence ID" value="XM_024513921.2"/>
</dbReference>
<evidence type="ECO:0000313" key="9">
    <source>
        <dbReference type="Proteomes" id="UP000006727"/>
    </source>
</evidence>
<dbReference type="EnsemblPlants" id="Pp3c3_32160V3.2">
    <property type="protein sequence ID" value="Pp3c3_32160V3.2"/>
    <property type="gene ID" value="Pp3c3_32160"/>
</dbReference>
<evidence type="ECO:0000256" key="1">
    <source>
        <dbReference type="ARBA" id="ARBA00010240"/>
    </source>
</evidence>
<evidence type="ECO:0000313" key="7">
    <source>
        <dbReference type="EMBL" id="PNR58262.1"/>
    </source>
</evidence>
<dbReference type="InterPro" id="IPR016035">
    <property type="entry name" value="Acyl_Trfase/lysoPLipase"/>
</dbReference>
<dbReference type="GO" id="GO:0004620">
    <property type="term" value="F:phospholipase activity"/>
    <property type="evidence" value="ECO:0000318"/>
    <property type="project" value="GO_Central"/>
</dbReference>
<dbReference type="PaxDb" id="3218-PP1S198_1V6.1"/>
<keyword evidence="4" id="KW-0442">Lipid degradation</keyword>
<dbReference type="OrthoDB" id="1658288at2759"/>
<dbReference type="Gene3D" id="3.40.1090.10">
    <property type="entry name" value="Cytosolic phospholipase A2 catalytic domain"/>
    <property type="match status" value="1"/>
</dbReference>